<dbReference type="InterPro" id="IPR051008">
    <property type="entry name" value="Telomere_Capping_Maintenance"/>
</dbReference>
<name>A0A6A6GZN9_VIRVR</name>
<feature type="domain" description="MTC6 partial TIM-barrel" evidence="11">
    <location>
        <begin position="19"/>
        <end position="431"/>
    </location>
</feature>
<reference evidence="12" key="1">
    <citation type="journal article" date="2020" name="Stud. Mycol.">
        <title>101 Dothideomycetes genomes: a test case for predicting lifestyles and emergence of pathogens.</title>
        <authorList>
            <person name="Haridas S."/>
            <person name="Albert R."/>
            <person name="Binder M."/>
            <person name="Bloem J."/>
            <person name="Labutti K."/>
            <person name="Salamov A."/>
            <person name="Andreopoulos B."/>
            <person name="Baker S."/>
            <person name="Barry K."/>
            <person name="Bills G."/>
            <person name="Bluhm B."/>
            <person name="Cannon C."/>
            <person name="Castanera R."/>
            <person name="Culley D."/>
            <person name="Daum C."/>
            <person name="Ezra D."/>
            <person name="Gonzalez J."/>
            <person name="Henrissat B."/>
            <person name="Kuo A."/>
            <person name="Liang C."/>
            <person name="Lipzen A."/>
            <person name="Lutzoni F."/>
            <person name="Magnuson J."/>
            <person name="Mondo S."/>
            <person name="Nolan M."/>
            <person name="Ohm R."/>
            <person name="Pangilinan J."/>
            <person name="Park H.-J."/>
            <person name="Ramirez L."/>
            <person name="Alfaro M."/>
            <person name="Sun H."/>
            <person name="Tritt A."/>
            <person name="Yoshinaga Y."/>
            <person name="Zwiers L.-H."/>
            <person name="Turgeon B."/>
            <person name="Goodwin S."/>
            <person name="Spatafora J."/>
            <person name="Crous P."/>
            <person name="Grigoriev I."/>
        </authorList>
    </citation>
    <scope>NUCLEOTIDE SEQUENCE</scope>
    <source>
        <strain evidence="12">Tuck. ex Michener</strain>
    </source>
</reference>
<dbReference type="Proteomes" id="UP000800092">
    <property type="component" value="Unassembled WGS sequence"/>
</dbReference>
<keyword evidence="4 10" id="KW-1133">Transmembrane helix</keyword>
<evidence type="ECO:0000256" key="9">
    <source>
        <dbReference type="ARBA" id="ARBA00039865"/>
    </source>
</evidence>
<evidence type="ECO:0000256" key="7">
    <source>
        <dbReference type="ARBA" id="ARBA00037703"/>
    </source>
</evidence>
<evidence type="ECO:0000256" key="3">
    <source>
        <dbReference type="ARBA" id="ARBA00022729"/>
    </source>
</evidence>
<dbReference type="EMBL" id="ML991832">
    <property type="protein sequence ID" value="KAF2231071.1"/>
    <property type="molecule type" value="Genomic_DNA"/>
</dbReference>
<organism evidence="12 13">
    <name type="scientific">Viridothelium virens</name>
    <name type="common">Speckled blister lichen</name>
    <name type="synonym">Trypethelium virens</name>
    <dbReference type="NCBI Taxonomy" id="1048519"/>
    <lineage>
        <taxon>Eukaryota</taxon>
        <taxon>Fungi</taxon>
        <taxon>Dikarya</taxon>
        <taxon>Ascomycota</taxon>
        <taxon>Pezizomycotina</taxon>
        <taxon>Dothideomycetes</taxon>
        <taxon>Dothideomycetes incertae sedis</taxon>
        <taxon>Trypetheliales</taxon>
        <taxon>Trypetheliaceae</taxon>
        <taxon>Viridothelium</taxon>
    </lineage>
</organism>
<comment type="subcellular location">
    <subcellularLocation>
        <location evidence="1">Membrane</location>
        <topology evidence="1">Single-pass type I membrane protein</topology>
    </subcellularLocation>
</comment>
<accession>A0A6A6GZN9</accession>
<evidence type="ECO:0000256" key="2">
    <source>
        <dbReference type="ARBA" id="ARBA00022692"/>
    </source>
</evidence>
<evidence type="ECO:0000256" key="5">
    <source>
        <dbReference type="ARBA" id="ARBA00023136"/>
    </source>
</evidence>
<evidence type="ECO:0000256" key="10">
    <source>
        <dbReference type="SAM" id="Phobius"/>
    </source>
</evidence>
<keyword evidence="6" id="KW-0325">Glycoprotein</keyword>
<evidence type="ECO:0000313" key="12">
    <source>
        <dbReference type="EMBL" id="KAF2231071.1"/>
    </source>
</evidence>
<dbReference type="PANTHER" id="PTHR35518">
    <property type="entry name" value="MAINTENANCE OF TELOMOERE CAPPING"/>
    <property type="match status" value="1"/>
</dbReference>
<feature type="transmembrane region" description="Helical" evidence="10">
    <location>
        <begin position="618"/>
        <end position="642"/>
    </location>
</feature>
<evidence type="ECO:0000256" key="8">
    <source>
        <dbReference type="ARBA" id="ARBA00038159"/>
    </source>
</evidence>
<gene>
    <name evidence="12" type="ORF">EV356DRAFT_490966</name>
</gene>
<evidence type="ECO:0000256" key="4">
    <source>
        <dbReference type="ARBA" id="ARBA00022989"/>
    </source>
</evidence>
<comment type="function">
    <text evidence="7">May be involved in telomere capping.</text>
</comment>
<protein>
    <recommendedName>
        <fullName evidence="9">Maintenance of telomere capping protein 6</fullName>
    </recommendedName>
</protein>
<keyword evidence="2 10" id="KW-0812">Transmembrane</keyword>
<evidence type="ECO:0000313" key="13">
    <source>
        <dbReference type="Proteomes" id="UP000800092"/>
    </source>
</evidence>
<evidence type="ECO:0000259" key="11">
    <source>
        <dbReference type="Pfam" id="PF25506"/>
    </source>
</evidence>
<evidence type="ECO:0000256" key="6">
    <source>
        <dbReference type="ARBA" id="ARBA00023180"/>
    </source>
</evidence>
<dbReference type="AlphaFoldDB" id="A0A6A6GZN9"/>
<sequence>MSTNFTPGVNAEPNAPWSTALLAQRDVSQQIPINFVTNPAISLTAACFGEGRYEDDTAAVCISNLLAIGYRRLLLDVYWDAPRHVWSLCPVQVPDSSSGNTPLPSAPTIFSSSDSIFSVHLSNSPRAVQVDALAAASLVTTDLMIRQMTPTPSSTTATSSIAPSASVINSPSGPLYELGPYSCTSSVQLPLLAKIVGQYLAGSQTTLGAFMQYLEINLHAAASLDDPIGPALAVNASDLPTPGNFVSNVLAESLASYLYTPSILSSDRGNLNASWYSVQEEDHYPDSYYFTSEEGLGGIHTSPNGWPCEAYVEMDRLHRLLISFGSIDPEMSGYNPDVDSASIFAPDYLQQNRTTSFSSTGQITSGCFFNPNTHNLSQLNNSWAFSDNINLPADNPSALTTANISISNLTSCGISPLLTDPILNSTASTASNTTSLPSYASLAYSTIWSWAPLEPANSSLSSPYYAPLSTQPSPTQFRCAAFNALSTPPGRWHVADCTSRHYAACRSLSNPYEWSISAYRGAYTQVDDNCASGSAFAVPRTALENAYLLSTLRATRPDILAPADPSVGDPDGDSSEDAAAGVIWINFNSLGTQGCWVAGVSRTCPYVGLDDAEHRRQVLVPTVAAVIVLFLGLLTVFVKCAANRQSSRRRRRRKREGGWDYEGVPS</sequence>
<proteinExistence type="inferred from homology"/>
<dbReference type="PANTHER" id="PTHR35518:SF2">
    <property type="entry name" value="MAINTENANCE OF TELOMERE CAPPING PROTEIN 6"/>
    <property type="match status" value="1"/>
</dbReference>
<keyword evidence="13" id="KW-1185">Reference proteome</keyword>
<dbReference type="GO" id="GO:0016020">
    <property type="term" value="C:membrane"/>
    <property type="evidence" value="ECO:0007669"/>
    <property type="project" value="UniProtKB-SubCell"/>
</dbReference>
<keyword evidence="3" id="KW-0732">Signal</keyword>
<evidence type="ECO:0000256" key="1">
    <source>
        <dbReference type="ARBA" id="ARBA00004479"/>
    </source>
</evidence>
<keyword evidence="5 10" id="KW-0472">Membrane</keyword>
<dbReference type="InterPro" id="IPR057530">
    <property type="entry name" value="TIM-barrel_MTC6"/>
</dbReference>
<dbReference type="Pfam" id="PF25506">
    <property type="entry name" value="TIM-barrel_MTC6"/>
    <property type="match status" value="1"/>
</dbReference>
<dbReference type="OrthoDB" id="5573651at2759"/>
<comment type="similarity">
    <text evidence="8">Belongs to the MTC6 family.</text>
</comment>